<keyword evidence="5 6" id="KW-0472">Membrane</keyword>
<keyword evidence="4 6" id="KW-1133">Transmembrane helix</keyword>
<dbReference type="PANTHER" id="PTHR43701:SF5">
    <property type="entry name" value="MEMBRANE TRANSPORTER PROTEIN-RELATED"/>
    <property type="match status" value="1"/>
</dbReference>
<organism evidence="7 8">
    <name type="scientific">Limosilactobacillus fermentum</name>
    <name type="common">Lactobacillus fermentum</name>
    <dbReference type="NCBI Taxonomy" id="1613"/>
    <lineage>
        <taxon>Bacteria</taxon>
        <taxon>Bacillati</taxon>
        <taxon>Bacillota</taxon>
        <taxon>Bacilli</taxon>
        <taxon>Lactobacillales</taxon>
        <taxon>Lactobacillaceae</taxon>
        <taxon>Limosilactobacillus</taxon>
    </lineage>
</organism>
<dbReference type="OrthoDB" id="2324380at2"/>
<dbReference type="InterPro" id="IPR002781">
    <property type="entry name" value="TM_pro_TauE-like"/>
</dbReference>
<feature type="transmembrane region" description="Helical" evidence="6">
    <location>
        <begin position="6"/>
        <end position="32"/>
    </location>
</feature>
<evidence type="ECO:0000256" key="5">
    <source>
        <dbReference type="ARBA" id="ARBA00023136"/>
    </source>
</evidence>
<protein>
    <recommendedName>
        <fullName evidence="6">Probable membrane transporter protein</fullName>
    </recommendedName>
</protein>
<feature type="transmembrane region" description="Helical" evidence="6">
    <location>
        <begin position="137"/>
        <end position="160"/>
    </location>
</feature>
<evidence type="ECO:0000313" key="7">
    <source>
        <dbReference type="EMBL" id="APU46738.1"/>
    </source>
</evidence>
<evidence type="ECO:0000313" key="8">
    <source>
        <dbReference type="Proteomes" id="UP000185427"/>
    </source>
</evidence>
<keyword evidence="3 6" id="KW-0812">Transmembrane</keyword>
<accession>A0A1L7GXL8</accession>
<evidence type="ECO:0000256" key="2">
    <source>
        <dbReference type="ARBA" id="ARBA00009142"/>
    </source>
</evidence>
<feature type="transmembrane region" description="Helical" evidence="6">
    <location>
        <begin position="99"/>
        <end position="117"/>
    </location>
</feature>
<keyword evidence="6" id="KW-1003">Cell membrane</keyword>
<proteinExistence type="inferred from homology"/>
<gene>
    <name evidence="7" type="ORF">BUW47_10170</name>
</gene>
<dbReference type="Pfam" id="PF01925">
    <property type="entry name" value="TauE"/>
    <property type="match status" value="1"/>
</dbReference>
<feature type="transmembrane region" description="Helical" evidence="6">
    <location>
        <begin position="196"/>
        <end position="216"/>
    </location>
</feature>
<dbReference type="Proteomes" id="UP000185427">
    <property type="component" value="Chromosome"/>
</dbReference>
<evidence type="ECO:0000256" key="1">
    <source>
        <dbReference type="ARBA" id="ARBA00004141"/>
    </source>
</evidence>
<dbReference type="EMBL" id="CP019030">
    <property type="protein sequence ID" value="APU46738.1"/>
    <property type="molecule type" value="Genomic_DNA"/>
</dbReference>
<dbReference type="AlphaFoldDB" id="A0A1L7GXL8"/>
<evidence type="ECO:0000256" key="4">
    <source>
        <dbReference type="ARBA" id="ARBA00022989"/>
    </source>
</evidence>
<sequence length="246" mass="26039">MTLNLLVVVCGFLIGFFVISTGGGGAALYLGVLTGLCGLSAAHAVDTSLLTAIPALCFGALSFYRHGNVNVKLARQFLYFALPTVIVASLLARYIPEKIYAPLIGLVLVVLGVQMYFRKVRQTEDIHVDRVKAAYYAILSGLMIGIGGLSGGGVIMAGLLAMGEDMLGTVATSSFILVWTSLIGTVMHMTGGGVSYFYALLLIIGSVTGALIAPRVLSRVNRATFDRICKPVISLIVILMGLQMIF</sequence>
<reference evidence="7 8" key="1">
    <citation type="submission" date="2016-12" db="EMBL/GenBank/DDBJ databases">
        <title>Complete Genome Sequence of Lactobacillus fermentum Strain SNUV175, a Probiotic for Treatment of Bacterial Vaginosis.</title>
        <authorList>
            <person name="Lee S."/>
            <person name="You H.J."/>
            <person name="Kwon B."/>
            <person name="Ko G."/>
        </authorList>
    </citation>
    <scope>NUCLEOTIDE SEQUENCE [LARGE SCALE GENOMIC DNA]</scope>
    <source>
        <strain evidence="7 8">SNUV175</strain>
    </source>
</reference>
<dbReference type="InterPro" id="IPR051598">
    <property type="entry name" value="TSUP/Inactive_protease-like"/>
</dbReference>
<comment type="subcellular location">
    <subcellularLocation>
        <location evidence="6">Cell membrane</location>
        <topology evidence="6">Multi-pass membrane protein</topology>
    </subcellularLocation>
    <subcellularLocation>
        <location evidence="1">Membrane</location>
        <topology evidence="1">Multi-pass membrane protein</topology>
    </subcellularLocation>
</comment>
<feature type="transmembrane region" description="Helical" evidence="6">
    <location>
        <begin position="76"/>
        <end position="92"/>
    </location>
</feature>
<comment type="similarity">
    <text evidence="2 6">Belongs to the 4-toluene sulfonate uptake permease (TSUP) (TC 2.A.102) family.</text>
</comment>
<feature type="transmembrane region" description="Helical" evidence="6">
    <location>
        <begin position="228"/>
        <end position="245"/>
    </location>
</feature>
<dbReference type="GO" id="GO:0005886">
    <property type="term" value="C:plasma membrane"/>
    <property type="evidence" value="ECO:0007669"/>
    <property type="project" value="UniProtKB-SubCell"/>
</dbReference>
<evidence type="ECO:0000256" key="6">
    <source>
        <dbReference type="RuleBase" id="RU363041"/>
    </source>
</evidence>
<dbReference type="RefSeq" id="WP_070955598.1">
    <property type="nucleotide sequence ID" value="NZ_CP017712.1"/>
</dbReference>
<evidence type="ECO:0000256" key="3">
    <source>
        <dbReference type="ARBA" id="ARBA00022692"/>
    </source>
</evidence>
<dbReference type="PANTHER" id="PTHR43701">
    <property type="entry name" value="MEMBRANE TRANSPORTER PROTEIN MJ0441-RELATED"/>
    <property type="match status" value="1"/>
</dbReference>
<feature type="transmembrane region" description="Helical" evidence="6">
    <location>
        <begin position="44"/>
        <end position="64"/>
    </location>
</feature>
<name>A0A1L7GXL8_LIMFE</name>